<gene>
    <name evidence="1" type="ORF">CCMSSC00406_0007715</name>
</gene>
<name>A0ACB7IZZ1_PLECO</name>
<proteinExistence type="predicted"/>
<dbReference type="EMBL" id="WQMT02000004">
    <property type="protein sequence ID" value="KAG9223853.1"/>
    <property type="molecule type" value="Genomic_DNA"/>
</dbReference>
<accession>A0ACB7IZZ1</accession>
<sequence length="1107" mass="118468">MSLTGSRESLFPATSITRLPRTPSHESLTAHPLLAPSSPQDPGATPTISSPYVPYTPRQRVSPSSTATNATVHQSVTASPPHQFQGDATSRLQLMNLKAATQNIGLDSTSIGWAMLDKLVTEGDQGVEWTEIWNALTVGKATLLLPTEHFSAHDKCTAAFIKDHIVYYDETPKGPTPLVTLSGLRGYIERGETLVFRSSLHPSTKHFHDITVLSTRSNSFASLPPLPNHLALSSPSPYPTFTISAQTNSVPLPPRASLSKPPLPPRPQSRANAPASVSRLSNPFASLFGHKQPPSPNPSTASTASQTSPTSSDAADHVCEITAFAINRKIVSKDIGREINRSLRAEIKESLAGLPTSVTDRVHEFSSDFYPLVKASKFSANKKPFKTTETGSPGFPGQSPAASSSSVLIINPILESPEDLSERFQDFYASVEEDLRGGSTPFLSRKRDDQPPGEEVVTQKIDSDAKIAEIMETVERTICSLFYDRVFMQPTSDDASHDEALSGRVAALNMLDLGLEHLDIVVGDLAPELNLVVKACGETLTQLDVACRSPGDKAAVLVAAHKVVVDGLSRLPPIRLKSQAESRAPSTLPTPIRDKPLTGLPITESPLSAPQESSIPEPSTPHSETEDEAPPSAQGESPTILLTDADAPASVLVAAATSLPEEEDSVPAPEEEKEKEEPTLVISSDPPPDADTEKPAPPALPPRSESSRLSFSPEPRKEPTPVSGDVLLPMVIFSVVKANPPHLVSHLLFTQRFRNQTVGGEESYCLINLLAVAEFLENVDLAALGLNDVNKVMSTADLTPLPVPRSPSILTPPTPEATIARLEEIRGRVGQGVDAANKVINGVVDSSFTILRSIITNNPNSPLNINPSPINAIPSPIDEQHASRPGFGLLRRQSSGFSLASIAASLPIPGARSKSVLEETGRPLLPVSRPSSVRSSHLKERTDDDSSVTSTSQGSDDETGEDEEGEEEGEEGEQGDGDQIVMGNGKREFDARSIRSFESMMSDRQKGRERSGTGRKSLTDRLARVSGIGSLKDSSPSRRSSILPPSYTSGPHGSGPSSPVGSLRLAPPNPRFLQCTEGDLKISEVGELLREYRRLANGIRAVGGFEE</sequence>
<dbReference type="Proteomes" id="UP000824881">
    <property type="component" value="Unassembled WGS sequence"/>
</dbReference>
<evidence type="ECO:0000313" key="1">
    <source>
        <dbReference type="EMBL" id="KAG9223853.1"/>
    </source>
</evidence>
<comment type="caution">
    <text evidence="1">The sequence shown here is derived from an EMBL/GenBank/DDBJ whole genome shotgun (WGS) entry which is preliminary data.</text>
</comment>
<organism evidence="1 2">
    <name type="scientific">Pleurotus cornucopiae</name>
    <name type="common">Cornucopia mushroom</name>
    <dbReference type="NCBI Taxonomy" id="5321"/>
    <lineage>
        <taxon>Eukaryota</taxon>
        <taxon>Fungi</taxon>
        <taxon>Dikarya</taxon>
        <taxon>Basidiomycota</taxon>
        <taxon>Agaricomycotina</taxon>
        <taxon>Agaricomycetes</taxon>
        <taxon>Agaricomycetidae</taxon>
        <taxon>Agaricales</taxon>
        <taxon>Pleurotineae</taxon>
        <taxon>Pleurotaceae</taxon>
        <taxon>Pleurotus</taxon>
    </lineage>
</organism>
<evidence type="ECO:0000313" key="2">
    <source>
        <dbReference type="Proteomes" id="UP000824881"/>
    </source>
</evidence>
<keyword evidence="2" id="KW-1185">Reference proteome</keyword>
<protein>
    <submittedName>
        <fullName evidence="1">Uncharacterized protein</fullName>
    </submittedName>
</protein>
<reference evidence="1 2" key="1">
    <citation type="journal article" date="2021" name="Appl. Environ. Microbiol.">
        <title>Genetic linkage and physical mapping for an oyster mushroom Pleurotus cornucopiae and QTL analysis for the trait cap color.</title>
        <authorList>
            <person name="Zhang Y."/>
            <person name="Gao W."/>
            <person name="Sonnenberg A."/>
            <person name="Chen Q."/>
            <person name="Zhang J."/>
            <person name="Huang C."/>
        </authorList>
    </citation>
    <scope>NUCLEOTIDE SEQUENCE [LARGE SCALE GENOMIC DNA]</scope>
    <source>
        <strain evidence="1">CCMSSC00406</strain>
    </source>
</reference>